<evidence type="ECO:0000313" key="1">
    <source>
        <dbReference type="EMBL" id="CBY08229.1"/>
    </source>
</evidence>
<sequence>MIKNPLTSPKMIKIDDFKLCQNYYAIIRPWIRWISWNKFVVFYTRSHVSRFVSGHPNDGVFLLRNANDLGHLFEQENGGNNDGNEEASELVIQVFEINENFSVKLLSANFISNISSDYIVL</sequence>
<dbReference type="InParanoid" id="E4X8M4"/>
<gene>
    <name evidence="1" type="ORF">GSOID_T00004243001</name>
</gene>
<evidence type="ECO:0000313" key="2">
    <source>
        <dbReference type="Proteomes" id="UP000001307"/>
    </source>
</evidence>
<accession>E4X8M4</accession>
<dbReference type="AlphaFoldDB" id="E4X8M4"/>
<organism evidence="1">
    <name type="scientific">Oikopleura dioica</name>
    <name type="common">Tunicate</name>
    <dbReference type="NCBI Taxonomy" id="34765"/>
    <lineage>
        <taxon>Eukaryota</taxon>
        <taxon>Metazoa</taxon>
        <taxon>Chordata</taxon>
        <taxon>Tunicata</taxon>
        <taxon>Appendicularia</taxon>
        <taxon>Copelata</taxon>
        <taxon>Oikopleuridae</taxon>
        <taxon>Oikopleura</taxon>
    </lineage>
</organism>
<keyword evidence="2" id="KW-1185">Reference proteome</keyword>
<protein>
    <submittedName>
        <fullName evidence="1">Uncharacterized protein</fullName>
    </submittedName>
</protein>
<dbReference type="Proteomes" id="UP000001307">
    <property type="component" value="Unassembled WGS sequence"/>
</dbReference>
<reference evidence="1" key="1">
    <citation type="journal article" date="2010" name="Science">
        <title>Plasticity of animal genome architecture unmasked by rapid evolution of a pelagic tunicate.</title>
        <authorList>
            <person name="Denoeud F."/>
            <person name="Henriet S."/>
            <person name="Mungpakdee S."/>
            <person name="Aury J.M."/>
            <person name="Da Silva C."/>
            <person name="Brinkmann H."/>
            <person name="Mikhaleva J."/>
            <person name="Olsen L.C."/>
            <person name="Jubin C."/>
            <person name="Canestro C."/>
            <person name="Bouquet J.M."/>
            <person name="Danks G."/>
            <person name="Poulain J."/>
            <person name="Campsteijn C."/>
            <person name="Adamski M."/>
            <person name="Cross I."/>
            <person name="Yadetie F."/>
            <person name="Muffato M."/>
            <person name="Louis A."/>
            <person name="Butcher S."/>
            <person name="Tsagkogeorga G."/>
            <person name="Konrad A."/>
            <person name="Singh S."/>
            <person name="Jensen M.F."/>
            <person name="Cong E.H."/>
            <person name="Eikeseth-Otteraa H."/>
            <person name="Noel B."/>
            <person name="Anthouard V."/>
            <person name="Porcel B.M."/>
            <person name="Kachouri-Lafond R."/>
            <person name="Nishino A."/>
            <person name="Ugolini M."/>
            <person name="Chourrout P."/>
            <person name="Nishida H."/>
            <person name="Aasland R."/>
            <person name="Huzurbazar S."/>
            <person name="Westhof E."/>
            <person name="Delsuc F."/>
            <person name="Lehrach H."/>
            <person name="Reinhardt R."/>
            <person name="Weissenbach J."/>
            <person name="Roy S.W."/>
            <person name="Artiguenave F."/>
            <person name="Postlethwait J.H."/>
            <person name="Manak J.R."/>
            <person name="Thompson E.M."/>
            <person name="Jaillon O."/>
            <person name="Du Pasquier L."/>
            <person name="Boudinot P."/>
            <person name="Liberles D.A."/>
            <person name="Volff J.N."/>
            <person name="Philippe H."/>
            <person name="Lenhard B."/>
            <person name="Roest Crollius H."/>
            <person name="Wincker P."/>
            <person name="Chourrout D."/>
        </authorList>
    </citation>
    <scope>NUCLEOTIDE SEQUENCE [LARGE SCALE GENOMIC DNA]</scope>
</reference>
<dbReference type="EMBL" id="FN653029">
    <property type="protein sequence ID" value="CBY08229.1"/>
    <property type="molecule type" value="Genomic_DNA"/>
</dbReference>
<proteinExistence type="predicted"/>
<name>E4X8M4_OIKDI</name>